<protein>
    <submittedName>
        <fullName evidence="1">Uncharacterized protein</fullName>
    </submittedName>
</protein>
<dbReference type="KEGG" id="rhoz:GXP67_09045"/>
<dbReference type="Proteomes" id="UP000480178">
    <property type="component" value="Chromosome"/>
</dbReference>
<name>A0A6C0GGC9_9BACT</name>
<proteinExistence type="predicted"/>
<accession>A0A6C0GGC9</accession>
<gene>
    <name evidence="1" type="ORF">GXP67_09045</name>
</gene>
<reference evidence="1 2" key="1">
    <citation type="submission" date="2020-01" db="EMBL/GenBank/DDBJ databases">
        <authorList>
            <person name="Kim M.K."/>
        </authorList>
    </citation>
    <scope>NUCLEOTIDE SEQUENCE [LARGE SCALE GENOMIC DNA]</scope>
    <source>
        <strain evidence="1 2">172606-1</strain>
    </source>
</reference>
<evidence type="ECO:0000313" key="2">
    <source>
        <dbReference type="Proteomes" id="UP000480178"/>
    </source>
</evidence>
<dbReference type="AlphaFoldDB" id="A0A6C0GGC9"/>
<sequence>MKTPGNWESFVEDFFTQSNFKEVTKQELKNGFYLTVTANSIYLEFELDKTKEKIVKLEFGSYQVTINQERPFNCNYIKGVLDKSRPYQVTFLQTSYFGEYGEQYELILMNLTRNY</sequence>
<dbReference type="EMBL" id="CP048222">
    <property type="protein sequence ID" value="QHT66792.1"/>
    <property type="molecule type" value="Genomic_DNA"/>
</dbReference>
<keyword evidence="2" id="KW-1185">Reference proteome</keyword>
<evidence type="ECO:0000313" key="1">
    <source>
        <dbReference type="EMBL" id="QHT66792.1"/>
    </source>
</evidence>
<dbReference type="RefSeq" id="WP_162442845.1">
    <property type="nucleotide sequence ID" value="NZ_CP048222.1"/>
</dbReference>
<organism evidence="1 2">
    <name type="scientific">Rhodocytophaga rosea</name>
    <dbReference type="NCBI Taxonomy" id="2704465"/>
    <lineage>
        <taxon>Bacteria</taxon>
        <taxon>Pseudomonadati</taxon>
        <taxon>Bacteroidota</taxon>
        <taxon>Cytophagia</taxon>
        <taxon>Cytophagales</taxon>
        <taxon>Rhodocytophagaceae</taxon>
        <taxon>Rhodocytophaga</taxon>
    </lineage>
</organism>